<keyword evidence="2" id="KW-1185">Reference proteome</keyword>
<name>A0AAQ3XEP7_PASNO</name>
<evidence type="ECO:0000313" key="2">
    <source>
        <dbReference type="Proteomes" id="UP001341281"/>
    </source>
</evidence>
<sequence length="238" mass="26179">MGWPAPLPPGAGAWGEADTLGRCEHGWDKAALPRLPKPACHSRHAGKGKQQHCDRRIYWVHMALRLFCFDCSSMSSLEFRAGAMPQLRRLLLELDPLEWDEVTPVGLEQLPCLEEIRVLTASSPAVAAGCELVEERSALVNGVFHANILPSHPTLFLLPRIRSLSDHVNCCKINMETIVYPSINLPCLGSSSMGFVEDSYIYRPSSFHSLHASSFSLAAACLSPEEQAWIIFPGSSTV</sequence>
<accession>A0AAQ3XEP7</accession>
<dbReference type="Proteomes" id="UP001341281">
    <property type="component" value="Chromosome 09"/>
</dbReference>
<protein>
    <submittedName>
        <fullName evidence="1">Uncharacterized protein</fullName>
    </submittedName>
</protein>
<reference evidence="1 2" key="1">
    <citation type="submission" date="2024-02" db="EMBL/GenBank/DDBJ databases">
        <title>High-quality chromosome-scale genome assembly of Pensacola bahiagrass (Paspalum notatum Flugge var. saurae).</title>
        <authorList>
            <person name="Vega J.M."/>
            <person name="Podio M."/>
            <person name="Orjuela J."/>
            <person name="Siena L.A."/>
            <person name="Pessino S.C."/>
            <person name="Combes M.C."/>
            <person name="Mariac C."/>
            <person name="Albertini E."/>
            <person name="Pupilli F."/>
            <person name="Ortiz J.P.A."/>
            <person name="Leblanc O."/>
        </authorList>
    </citation>
    <scope>NUCLEOTIDE SEQUENCE [LARGE SCALE GENOMIC DNA]</scope>
    <source>
        <strain evidence="1">R1</strain>
        <tissue evidence="1">Leaf</tissue>
    </source>
</reference>
<proteinExistence type="predicted"/>
<gene>
    <name evidence="1" type="ORF">U9M48_041296</name>
</gene>
<dbReference type="AlphaFoldDB" id="A0AAQ3XEP7"/>
<evidence type="ECO:0000313" key="1">
    <source>
        <dbReference type="EMBL" id="WVZ95545.1"/>
    </source>
</evidence>
<dbReference type="EMBL" id="CP144753">
    <property type="protein sequence ID" value="WVZ95545.1"/>
    <property type="molecule type" value="Genomic_DNA"/>
</dbReference>
<organism evidence="1 2">
    <name type="scientific">Paspalum notatum var. saurae</name>
    <dbReference type="NCBI Taxonomy" id="547442"/>
    <lineage>
        <taxon>Eukaryota</taxon>
        <taxon>Viridiplantae</taxon>
        <taxon>Streptophyta</taxon>
        <taxon>Embryophyta</taxon>
        <taxon>Tracheophyta</taxon>
        <taxon>Spermatophyta</taxon>
        <taxon>Magnoliopsida</taxon>
        <taxon>Liliopsida</taxon>
        <taxon>Poales</taxon>
        <taxon>Poaceae</taxon>
        <taxon>PACMAD clade</taxon>
        <taxon>Panicoideae</taxon>
        <taxon>Andropogonodae</taxon>
        <taxon>Paspaleae</taxon>
        <taxon>Paspalinae</taxon>
        <taxon>Paspalum</taxon>
    </lineage>
</organism>